<dbReference type="EMBL" id="JBDXSU010000001">
    <property type="protein sequence ID" value="MFB5188721.1"/>
    <property type="molecule type" value="Genomic_DNA"/>
</dbReference>
<evidence type="ECO:0000313" key="9">
    <source>
        <dbReference type="EMBL" id="MFB5188721.1"/>
    </source>
</evidence>
<organism evidence="9 10">
    <name type="scientific">Alicyclobacillus fastidiosus</name>
    <dbReference type="NCBI Taxonomy" id="392011"/>
    <lineage>
        <taxon>Bacteria</taxon>
        <taxon>Bacillati</taxon>
        <taxon>Bacillota</taxon>
        <taxon>Bacilli</taxon>
        <taxon>Bacillales</taxon>
        <taxon>Alicyclobacillaceae</taxon>
        <taxon>Alicyclobacillus</taxon>
    </lineage>
</organism>
<dbReference type="RefSeq" id="WP_275475561.1">
    <property type="nucleotide sequence ID" value="NZ_CP162940.1"/>
</dbReference>
<comment type="subcellular location">
    <subcellularLocation>
        <location evidence="1">Cell membrane</location>
        <topology evidence="1">Multi-pass membrane protein</topology>
    </subcellularLocation>
</comment>
<proteinExistence type="inferred from homology"/>
<dbReference type="Proteomes" id="UP001579974">
    <property type="component" value="Unassembled WGS sequence"/>
</dbReference>
<evidence type="ECO:0000256" key="6">
    <source>
        <dbReference type="ARBA" id="ARBA00022989"/>
    </source>
</evidence>
<protein>
    <submittedName>
        <fullName evidence="9">AzlC family ABC transporter permease</fullName>
    </submittedName>
</protein>
<keyword evidence="5 8" id="KW-0812">Transmembrane</keyword>
<evidence type="ECO:0000256" key="1">
    <source>
        <dbReference type="ARBA" id="ARBA00004651"/>
    </source>
</evidence>
<evidence type="ECO:0000256" key="7">
    <source>
        <dbReference type="ARBA" id="ARBA00023136"/>
    </source>
</evidence>
<comment type="similarity">
    <text evidence="2">Belongs to the AzlC family.</text>
</comment>
<name>A0ABV5A8S4_9BACL</name>
<keyword evidence="3" id="KW-0813">Transport</keyword>
<dbReference type="InterPro" id="IPR011606">
    <property type="entry name" value="Brnchd-chn_aa_trnsp_permease"/>
</dbReference>
<keyword evidence="10" id="KW-1185">Reference proteome</keyword>
<keyword evidence="4" id="KW-1003">Cell membrane</keyword>
<feature type="transmembrane region" description="Helical" evidence="8">
    <location>
        <begin position="53"/>
        <end position="75"/>
    </location>
</feature>
<evidence type="ECO:0000256" key="4">
    <source>
        <dbReference type="ARBA" id="ARBA00022475"/>
    </source>
</evidence>
<evidence type="ECO:0000313" key="10">
    <source>
        <dbReference type="Proteomes" id="UP001579974"/>
    </source>
</evidence>
<evidence type="ECO:0000256" key="2">
    <source>
        <dbReference type="ARBA" id="ARBA00010735"/>
    </source>
</evidence>
<keyword evidence="7 8" id="KW-0472">Membrane</keyword>
<keyword evidence="6 8" id="KW-1133">Transmembrane helix</keyword>
<dbReference type="PANTHER" id="PTHR34979">
    <property type="entry name" value="INNER MEMBRANE PROTEIN YGAZ"/>
    <property type="match status" value="1"/>
</dbReference>
<comment type="caution">
    <text evidence="9">The sequence shown here is derived from an EMBL/GenBank/DDBJ whole genome shotgun (WGS) entry which is preliminary data.</text>
</comment>
<evidence type="ECO:0000256" key="5">
    <source>
        <dbReference type="ARBA" id="ARBA00022692"/>
    </source>
</evidence>
<evidence type="ECO:0000256" key="8">
    <source>
        <dbReference type="SAM" id="Phobius"/>
    </source>
</evidence>
<dbReference type="Pfam" id="PF03591">
    <property type="entry name" value="AzlC"/>
    <property type="match status" value="1"/>
</dbReference>
<sequence>MNFSVKALRDASPIMIAYFPIAMTFGVISVNSGLSWFITFLISAVVYAGGAQFMLVSLAVTGSSPLSTIVTVLLVNLRHFLYGTTLGPSFIPWSERMKLLYAFGLTDEVFAMSSSRIEQSTPIPKYQLTFAFACYTSWIAGTAVGALIGSVVPTEISTILNFALPALFLALILIGQRSTSHLSAAICGAVVAFLANILHWGSIGIVAGAILGATLGMLLQTKMNKSRQ</sequence>
<dbReference type="PANTHER" id="PTHR34979:SF1">
    <property type="entry name" value="INNER MEMBRANE PROTEIN YGAZ"/>
    <property type="match status" value="1"/>
</dbReference>
<feature type="transmembrane region" description="Helical" evidence="8">
    <location>
        <begin position="156"/>
        <end position="174"/>
    </location>
</feature>
<gene>
    <name evidence="9" type="ORF">KKP3000_001154</name>
</gene>
<reference evidence="9 10" key="1">
    <citation type="journal article" date="2024" name="Int. J. Mol. Sci.">
        <title>Exploration of Alicyclobacillus spp. Genome in Search of Antibiotic Resistance.</title>
        <authorList>
            <person name="Bucka-Kolendo J."/>
            <person name="Kiousi D.E."/>
            <person name="Dekowska A."/>
            <person name="Mikolajczuk-Szczyrba A."/>
            <person name="Karadedos D.M."/>
            <person name="Michael P."/>
            <person name="Galanis A."/>
            <person name="Sokolowska B."/>
        </authorList>
    </citation>
    <scope>NUCLEOTIDE SEQUENCE [LARGE SCALE GENOMIC DNA]</scope>
    <source>
        <strain evidence="9 10">KKP 3000</strain>
    </source>
</reference>
<feature type="transmembrane region" description="Helical" evidence="8">
    <location>
        <begin position="21"/>
        <end position="47"/>
    </location>
</feature>
<feature type="transmembrane region" description="Helical" evidence="8">
    <location>
        <begin position="128"/>
        <end position="150"/>
    </location>
</feature>
<accession>A0ABV5A8S4</accession>
<evidence type="ECO:0000256" key="3">
    <source>
        <dbReference type="ARBA" id="ARBA00022448"/>
    </source>
</evidence>
<feature type="transmembrane region" description="Helical" evidence="8">
    <location>
        <begin position="203"/>
        <end position="219"/>
    </location>
</feature>